<dbReference type="InterPro" id="IPR001509">
    <property type="entry name" value="Epimerase_deHydtase"/>
</dbReference>
<accession>A0ABW2Y9E0</accession>
<dbReference type="PANTHER" id="PTHR43245">
    <property type="entry name" value="BIFUNCTIONAL POLYMYXIN RESISTANCE PROTEIN ARNA"/>
    <property type="match status" value="1"/>
</dbReference>
<dbReference type="Proteomes" id="UP001597036">
    <property type="component" value="Unassembled WGS sequence"/>
</dbReference>
<evidence type="ECO:0000313" key="3">
    <source>
        <dbReference type="Proteomes" id="UP001597036"/>
    </source>
</evidence>
<dbReference type="PANTHER" id="PTHR43245:SF13">
    <property type="entry name" value="UDP-D-APIOSE_UDP-D-XYLOSE SYNTHASE 2"/>
    <property type="match status" value="1"/>
</dbReference>
<dbReference type="SUPFAM" id="SSF51735">
    <property type="entry name" value="NAD(P)-binding Rossmann-fold domains"/>
    <property type="match status" value="1"/>
</dbReference>
<dbReference type="Pfam" id="PF01370">
    <property type="entry name" value="Epimerase"/>
    <property type="match status" value="1"/>
</dbReference>
<dbReference type="RefSeq" id="WP_377938417.1">
    <property type="nucleotide sequence ID" value="NZ_JBHTHQ010000013.1"/>
</dbReference>
<proteinExistence type="predicted"/>
<evidence type="ECO:0000313" key="2">
    <source>
        <dbReference type="EMBL" id="MFD0704702.1"/>
    </source>
</evidence>
<dbReference type="EMBL" id="JBHTHQ010000013">
    <property type="protein sequence ID" value="MFD0704702.1"/>
    <property type="molecule type" value="Genomic_DNA"/>
</dbReference>
<evidence type="ECO:0000259" key="1">
    <source>
        <dbReference type="Pfam" id="PF01370"/>
    </source>
</evidence>
<dbReference type="InterPro" id="IPR050177">
    <property type="entry name" value="Lipid_A_modif_metabolic_enz"/>
</dbReference>
<comment type="caution">
    <text evidence="2">The sequence shown here is derived from an EMBL/GenBank/DDBJ whole genome shotgun (WGS) entry which is preliminary data.</text>
</comment>
<feature type="domain" description="NAD-dependent epimerase/dehydratase" evidence="1">
    <location>
        <begin position="32"/>
        <end position="273"/>
    </location>
</feature>
<dbReference type="InterPro" id="IPR036291">
    <property type="entry name" value="NAD(P)-bd_dom_sf"/>
</dbReference>
<keyword evidence="3" id="KW-1185">Reference proteome</keyword>
<organism evidence="2 3">
    <name type="scientific">Alloscardovia venturai</name>
    <dbReference type="NCBI Taxonomy" id="1769421"/>
    <lineage>
        <taxon>Bacteria</taxon>
        <taxon>Bacillati</taxon>
        <taxon>Actinomycetota</taxon>
        <taxon>Actinomycetes</taxon>
        <taxon>Bifidobacteriales</taxon>
        <taxon>Bifidobacteriaceae</taxon>
        <taxon>Alloscardovia</taxon>
    </lineage>
</organism>
<gene>
    <name evidence="2" type="ORF">ACFQY8_02920</name>
</gene>
<name>A0ABW2Y9E0_9BIFI</name>
<dbReference type="Gene3D" id="3.40.50.720">
    <property type="entry name" value="NAD(P)-binding Rossmann-like Domain"/>
    <property type="match status" value="1"/>
</dbReference>
<reference evidence="3" key="1">
    <citation type="journal article" date="2019" name="Int. J. Syst. Evol. Microbiol.">
        <title>The Global Catalogue of Microorganisms (GCM) 10K type strain sequencing project: providing services to taxonomists for standard genome sequencing and annotation.</title>
        <authorList>
            <consortium name="The Broad Institute Genomics Platform"/>
            <consortium name="The Broad Institute Genome Sequencing Center for Infectious Disease"/>
            <person name="Wu L."/>
            <person name="Ma J."/>
        </authorList>
    </citation>
    <scope>NUCLEOTIDE SEQUENCE [LARGE SCALE GENOMIC DNA]</scope>
    <source>
        <strain evidence="3">CCM 8604</strain>
    </source>
</reference>
<sequence length="353" mass="38957">MDDIYSDMYIQDARRAAQSVISPEFFQGKTVAVFGASGFIGSTVCFTLCELGARVIACGRSEERLKNLFAHTSSVRTVKVDINDASWSTDTTIQDLYGTPDIVIDAASPADPASFAQFPVRTMLSNVEGLSHVLDYVVAHNVERTLYISSGEIYGYFMQEHRVKEEEQGVLDILSARSCYPQSKRAAETLCASYATQYGIDVRIARPSHVIGPQFRASDSRASAQFFRDALAGRDISLTSTGEQIRTFAYIADCVSGILSIISRGEPCHAYNVTNSENMVTFAQFARKIGQCAGINVHIPAHTTDTASRAELKRLAQLDDSKLRSLGWSPQFGFDETIERTFTFLERARSVED</sequence>
<protein>
    <submittedName>
        <fullName evidence="2">NAD-dependent epimerase/dehydratase family protein</fullName>
    </submittedName>
</protein>